<reference evidence="2 3" key="1">
    <citation type="submission" date="2014-04" db="EMBL/GenBank/DDBJ databases">
        <authorList>
            <consortium name="DOE Joint Genome Institute"/>
            <person name="Kuo A."/>
            <person name="Kohler A."/>
            <person name="Jargeat P."/>
            <person name="Nagy L.G."/>
            <person name="Floudas D."/>
            <person name="Copeland A."/>
            <person name="Barry K.W."/>
            <person name="Cichocki N."/>
            <person name="Veneault-Fourrey C."/>
            <person name="LaButti K."/>
            <person name="Lindquist E.A."/>
            <person name="Lipzen A."/>
            <person name="Lundell T."/>
            <person name="Morin E."/>
            <person name="Murat C."/>
            <person name="Sun H."/>
            <person name="Tunlid A."/>
            <person name="Henrissat B."/>
            <person name="Grigoriev I.V."/>
            <person name="Hibbett D.S."/>
            <person name="Martin F."/>
            <person name="Nordberg H.P."/>
            <person name="Cantor M.N."/>
            <person name="Hua S.X."/>
        </authorList>
    </citation>
    <scope>NUCLEOTIDE SEQUENCE [LARGE SCALE GENOMIC DNA]</scope>
    <source>
        <strain evidence="2 3">Ve08.2h10</strain>
    </source>
</reference>
<feature type="compositionally biased region" description="Basic and acidic residues" evidence="1">
    <location>
        <begin position="102"/>
        <end position="123"/>
    </location>
</feature>
<evidence type="ECO:0000313" key="3">
    <source>
        <dbReference type="Proteomes" id="UP000054538"/>
    </source>
</evidence>
<accession>A0A0D0CPF6</accession>
<protein>
    <submittedName>
        <fullName evidence="2">Uncharacterized protein</fullName>
    </submittedName>
</protein>
<feature type="compositionally biased region" description="Acidic residues" evidence="1">
    <location>
        <begin position="27"/>
        <end position="40"/>
    </location>
</feature>
<dbReference type="InParanoid" id="A0A0D0CPF6"/>
<evidence type="ECO:0000256" key="1">
    <source>
        <dbReference type="SAM" id="MobiDB-lite"/>
    </source>
</evidence>
<name>A0A0D0CPF6_9AGAM</name>
<dbReference type="HOGENOM" id="CLU_126128_0_0_1"/>
<dbReference type="AlphaFoldDB" id="A0A0D0CPF6"/>
<dbReference type="Proteomes" id="UP000054538">
    <property type="component" value="Unassembled WGS sequence"/>
</dbReference>
<feature type="region of interest" description="Disordered" evidence="1">
    <location>
        <begin position="94"/>
        <end position="148"/>
    </location>
</feature>
<feature type="non-terminal residue" evidence="2">
    <location>
        <position position="1"/>
    </location>
</feature>
<keyword evidence="3" id="KW-1185">Reference proteome</keyword>
<feature type="region of interest" description="Disordered" evidence="1">
    <location>
        <begin position="1"/>
        <end position="40"/>
    </location>
</feature>
<reference evidence="3" key="2">
    <citation type="submission" date="2015-01" db="EMBL/GenBank/DDBJ databases">
        <title>Evolutionary Origins and Diversification of the Mycorrhizal Mutualists.</title>
        <authorList>
            <consortium name="DOE Joint Genome Institute"/>
            <consortium name="Mycorrhizal Genomics Consortium"/>
            <person name="Kohler A."/>
            <person name="Kuo A."/>
            <person name="Nagy L.G."/>
            <person name="Floudas D."/>
            <person name="Copeland A."/>
            <person name="Barry K.W."/>
            <person name="Cichocki N."/>
            <person name="Veneault-Fourrey C."/>
            <person name="LaButti K."/>
            <person name="Lindquist E.A."/>
            <person name="Lipzen A."/>
            <person name="Lundell T."/>
            <person name="Morin E."/>
            <person name="Murat C."/>
            <person name="Riley R."/>
            <person name="Ohm R."/>
            <person name="Sun H."/>
            <person name="Tunlid A."/>
            <person name="Henrissat B."/>
            <person name="Grigoriev I.V."/>
            <person name="Hibbett D.S."/>
            <person name="Martin F."/>
        </authorList>
    </citation>
    <scope>NUCLEOTIDE SEQUENCE [LARGE SCALE GENOMIC DNA]</scope>
    <source>
        <strain evidence="3">Ve08.2h10</strain>
    </source>
</reference>
<organism evidence="2 3">
    <name type="scientific">Paxillus rubicundulus Ve08.2h10</name>
    <dbReference type="NCBI Taxonomy" id="930991"/>
    <lineage>
        <taxon>Eukaryota</taxon>
        <taxon>Fungi</taxon>
        <taxon>Dikarya</taxon>
        <taxon>Basidiomycota</taxon>
        <taxon>Agaricomycotina</taxon>
        <taxon>Agaricomycetes</taxon>
        <taxon>Agaricomycetidae</taxon>
        <taxon>Boletales</taxon>
        <taxon>Paxilineae</taxon>
        <taxon>Paxillaceae</taxon>
        <taxon>Paxillus</taxon>
    </lineage>
</organism>
<evidence type="ECO:0000313" key="2">
    <source>
        <dbReference type="EMBL" id="KIK77183.1"/>
    </source>
</evidence>
<feature type="compositionally biased region" description="Acidic residues" evidence="1">
    <location>
        <begin position="124"/>
        <end position="148"/>
    </location>
</feature>
<gene>
    <name evidence="2" type="ORF">PAXRUDRAFT_167580</name>
</gene>
<feature type="compositionally biased region" description="Basic residues" evidence="1">
    <location>
        <begin position="13"/>
        <end position="22"/>
    </location>
</feature>
<dbReference type="EMBL" id="KN827095">
    <property type="protein sequence ID" value="KIK77183.1"/>
    <property type="molecule type" value="Genomic_DNA"/>
</dbReference>
<proteinExistence type="predicted"/>
<sequence length="154" mass="17614">AGKRPKKEFGRPQRGKPERRRQKSPDYWEEEGEREANEVDEEEDILRVLVEVIMGFSVQYQEVLTFELMWIRITMQTLAKAYVKGRVARQGGLDLGIGVNKPKREGLGSRMKTDPKGKVKKVDEDDDMEVVGEKEDDGDEDEDADVDGEVECLI</sequence>